<sequence length="149" mass="17011">MLLITKGETKNWYLTLTEKVTIANPKFLFSFKNRVTEFETNVLLTDISAYIDRYNKFAVTEGTTFDLDCGEYNYFVYAQTSTTNTNPLLADELVEEGLFKLLLGTITTTEYEVDLTEKIYEIDAPTQIAYLLLENGGFLVQENGDKIIL</sequence>
<proteinExistence type="predicted"/>
<reference evidence="1" key="1">
    <citation type="submission" date="2020-04" db="EMBL/GenBank/DDBJ databases">
        <authorList>
            <person name="Chiriac C."/>
            <person name="Salcher M."/>
            <person name="Ghai R."/>
            <person name="Kavagutti S V."/>
        </authorList>
    </citation>
    <scope>NUCLEOTIDE SEQUENCE</scope>
</reference>
<gene>
    <name evidence="1" type="ORF">UFOVP528_2</name>
</gene>
<protein>
    <submittedName>
        <fullName evidence="1">Uncharacterized protein</fullName>
    </submittedName>
</protein>
<organism evidence="1">
    <name type="scientific">uncultured Caudovirales phage</name>
    <dbReference type="NCBI Taxonomy" id="2100421"/>
    <lineage>
        <taxon>Viruses</taxon>
        <taxon>Duplodnaviria</taxon>
        <taxon>Heunggongvirae</taxon>
        <taxon>Uroviricota</taxon>
        <taxon>Caudoviricetes</taxon>
        <taxon>Peduoviridae</taxon>
        <taxon>Maltschvirus</taxon>
        <taxon>Maltschvirus maltsch</taxon>
    </lineage>
</organism>
<evidence type="ECO:0000313" key="1">
    <source>
        <dbReference type="EMBL" id="CAB4148435.1"/>
    </source>
</evidence>
<dbReference type="EMBL" id="LR796508">
    <property type="protein sequence ID" value="CAB4148435.1"/>
    <property type="molecule type" value="Genomic_DNA"/>
</dbReference>
<name>A0A6J5MMV8_9CAUD</name>
<accession>A0A6J5MMV8</accession>